<dbReference type="AlphaFoldDB" id="A0A1H1GRG4"/>
<dbReference type="STRING" id="157910.SAMN05445850_3037"/>
<name>A0A1H1GRG4_9BURK</name>
<dbReference type="Gene3D" id="3.40.50.1980">
    <property type="entry name" value="Nitrogenase molybdenum iron protein domain"/>
    <property type="match status" value="1"/>
</dbReference>
<organism evidence="2 3">
    <name type="scientific">Paraburkholderia tuberum</name>
    <dbReference type="NCBI Taxonomy" id="157910"/>
    <lineage>
        <taxon>Bacteria</taxon>
        <taxon>Pseudomonadati</taxon>
        <taxon>Pseudomonadota</taxon>
        <taxon>Betaproteobacteria</taxon>
        <taxon>Burkholderiales</taxon>
        <taxon>Burkholderiaceae</taxon>
        <taxon>Paraburkholderia</taxon>
    </lineage>
</organism>
<sequence>MTKRKTSLWRATAATIFCVAASYAQADRYPVTVRSCNRDVTFARAPARAVSNDSNLTEMMLALGLRTEWHLLKPVERAHIFGRAHVRCDEALSAMGRTSVFVCAFVVRCDRGDSQRKTA</sequence>
<evidence type="ECO:0000256" key="1">
    <source>
        <dbReference type="SAM" id="SignalP"/>
    </source>
</evidence>
<evidence type="ECO:0000313" key="3">
    <source>
        <dbReference type="Proteomes" id="UP000199365"/>
    </source>
</evidence>
<keyword evidence="1" id="KW-0732">Signal</keyword>
<reference evidence="3" key="1">
    <citation type="submission" date="2016-10" db="EMBL/GenBank/DDBJ databases">
        <authorList>
            <person name="Varghese N."/>
            <person name="Submissions S."/>
        </authorList>
    </citation>
    <scope>NUCLEOTIDE SEQUENCE [LARGE SCALE GENOMIC DNA]</scope>
    <source>
        <strain evidence="3">DUS833</strain>
    </source>
</reference>
<feature type="chain" id="PRO_5011518713" evidence="1">
    <location>
        <begin position="27"/>
        <end position="119"/>
    </location>
</feature>
<dbReference type="EMBL" id="FNKX01000001">
    <property type="protein sequence ID" value="SDR15751.1"/>
    <property type="molecule type" value="Genomic_DNA"/>
</dbReference>
<keyword evidence="3" id="KW-1185">Reference proteome</keyword>
<gene>
    <name evidence="2" type="ORF">SAMN05445850_3037</name>
</gene>
<evidence type="ECO:0000313" key="2">
    <source>
        <dbReference type="EMBL" id="SDR15751.1"/>
    </source>
</evidence>
<dbReference type="Proteomes" id="UP000199365">
    <property type="component" value="Unassembled WGS sequence"/>
</dbReference>
<feature type="signal peptide" evidence="1">
    <location>
        <begin position="1"/>
        <end position="26"/>
    </location>
</feature>
<proteinExistence type="predicted"/>
<protein>
    <submittedName>
        <fullName evidence="2">Uncharacterized protein</fullName>
    </submittedName>
</protein>
<accession>A0A1H1GRG4</accession>